<dbReference type="Proteomes" id="UP000269499">
    <property type="component" value="Unassembled WGS sequence"/>
</dbReference>
<dbReference type="Gene3D" id="3.40.1190.20">
    <property type="match status" value="1"/>
</dbReference>
<feature type="domain" description="Carbohydrate kinase PfkB" evidence="4">
    <location>
        <begin position="17"/>
        <end position="269"/>
    </location>
</feature>
<sequence>MKGHLVFVGHISMDYVKNINGEREQPGGAALYAAMAAKTLFPDVRIVSAIGRDFKYMDVLKNFNKCEVKVVDIPSTKFTIEYDEMWRAKYSEAFIGAGMQIKATSIPITWLTSNAIVHLCPMKPPKVEKMIDRIKRISPKTKVSVNSWIGYMKSKVDREALRRITSKADFFIVNESEIKALTGTDSLIHAINLIKCKMLVVTLGELGAIVSSGGEVTMVPALHTVLQKVIDTTGAGDCWCGAFLAAYKLTEDISRAITTASIISSIKCSGWGFEKLLNLKFEKVDDVAKYVLKMREKSVQRVLTEFIEEKGRTSP</sequence>
<dbReference type="PANTHER" id="PTHR10584">
    <property type="entry name" value="SUGAR KINASE"/>
    <property type="match status" value="1"/>
</dbReference>
<name>A0A497F3I5_9CREN</name>
<dbReference type="EMBL" id="QMRA01000035">
    <property type="protein sequence ID" value="RLE54085.1"/>
    <property type="molecule type" value="Genomic_DNA"/>
</dbReference>
<reference evidence="5 6" key="1">
    <citation type="submission" date="2018-06" db="EMBL/GenBank/DDBJ databases">
        <title>Extensive metabolic versatility and redundancy in microbially diverse, dynamic hydrothermal sediments.</title>
        <authorList>
            <person name="Dombrowski N."/>
            <person name="Teske A."/>
            <person name="Baker B.J."/>
        </authorList>
    </citation>
    <scope>NUCLEOTIDE SEQUENCE [LARGE SCALE GENOMIC DNA]</scope>
    <source>
        <strain evidence="5">B20_G2</strain>
    </source>
</reference>
<keyword evidence="2" id="KW-0808">Transferase</keyword>
<organism evidence="5 6">
    <name type="scientific">Thermoproteota archaeon</name>
    <dbReference type="NCBI Taxonomy" id="2056631"/>
    <lineage>
        <taxon>Archaea</taxon>
        <taxon>Thermoproteota</taxon>
    </lineage>
</organism>
<dbReference type="AlphaFoldDB" id="A0A497F3I5"/>
<evidence type="ECO:0000256" key="1">
    <source>
        <dbReference type="ARBA" id="ARBA00010688"/>
    </source>
</evidence>
<dbReference type="SUPFAM" id="SSF53613">
    <property type="entry name" value="Ribokinase-like"/>
    <property type="match status" value="1"/>
</dbReference>
<dbReference type="PROSITE" id="PS00584">
    <property type="entry name" value="PFKB_KINASES_2"/>
    <property type="match status" value="1"/>
</dbReference>
<dbReference type="GO" id="GO:0016301">
    <property type="term" value="F:kinase activity"/>
    <property type="evidence" value="ECO:0007669"/>
    <property type="project" value="UniProtKB-KW"/>
</dbReference>
<evidence type="ECO:0000259" key="4">
    <source>
        <dbReference type="Pfam" id="PF00294"/>
    </source>
</evidence>
<dbReference type="InterPro" id="IPR002173">
    <property type="entry name" value="Carboh/pur_kinase_PfkB_CS"/>
</dbReference>
<proteinExistence type="inferred from homology"/>
<evidence type="ECO:0000256" key="2">
    <source>
        <dbReference type="ARBA" id="ARBA00022679"/>
    </source>
</evidence>
<dbReference type="InterPro" id="IPR029056">
    <property type="entry name" value="Ribokinase-like"/>
</dbReference>
<evidence type="ECO:0000313" key="5">
    <source>
        <dbReference type="EMBL" id="RLE54085.1"/>
    </source>
</evidence>
<accession>A0A497F3I5</accession>
<gene>
    <name evidence="5" type="ORF">DRJ26_02325</name>
</gene>
<keyword evidence="3" id="KW-0418">Kinase</keyword>
<comment type="similarity">
    <text evidence="1">Belongs to the carbohydrate kinase PfkB family.</text>
</comment>
<dbReference type="PANTHER" id="PTHR10584:SF166">
    <property type="entry name" value="RIBOKINASE"/>
    <property type="match status" value="1"/>
</dbReference>
<comment type="caution">
    <text evidence="5">The sequence shown here is derived from an EMBL/GenBank/DDBJ whole genome shotgun (WGS) entry which is preliminary data.</text>
</comment>
<evidence type="ECO:0000313" key="6">
    <source>
        <dbReference type="Proteomes" id="UP000269499"/>
    </source>
</evidence>
<evidence type="ECO:0000256" key="3">
    <source>
        <dbReference type="ARBA" id="ARBA00022777"/>
    </source>
</evidence>
<dbReference type="Pfam" id="PF00294">
    <property type="entry name" value="PfkB"/>
    <property type="match status" value="1"/>
</dbReference>
<protein>
    <recommendedName>
        <fullName evidence="4">Carbohydrate kinase PfkB domain-containing protein</fullName>
    </recommendedName>
</protein>
<dbReference type="InterPro" id="IPR011611">
    <property type="entry name" value="PfkB_dom"/>
</dbReference>